<dbReference type="AlphaFoldDB" id="S9U823"/>
<dbReference type="Proteomes" id="UP000015354">
    <property type="component" value="Unassembled WGS sequence"/>
</dbReference>
<dbReference type="OrthoDB" id="271923at2759"/>
<protein>
    <submittedName>
        <fullName evidence="1">Uncharacterized protein</fullName>
    </submittedName>
</protein>
<comment type="caution">
    <text evidence="1">The sequence shown here is derived from an EMBL/GenBank/DDBJ whole genome shotgun (WGS) entry which is preliminary data.</text>
</comment>
<evidence type="ECO:0000313" key="1">
    <source>
        <dbReference type="EMBL" id="EPY24964.1"/>
    </source>
</evidence>
<sequence length="407" mass="43788">MSSKLPNKFLVNVLQQNSRQTLERHAQQLAAAAVNIPAEAIQTRFLRNHFLISPKSLCLLGQGEVADRPAPLSPLYSSGGTAAYDPEDYLSRWHLFAVYKPPFCPMHRADAADNYHRVSVESFVVQALRSRNLAPQLRELFRTPAEMHVRVLNDVDRFGSGPVVVSVSDRFPFATSLVPFRMTYDLLVHGHLPLTEAKKTIEPSLLFPAQAERLGDAAPTSATMEVKRNGYYASHAVSLLEVVIASPPTALPPALTAYVREQLQTFVVGDPVAMESIVLGGGAASAAPAAAEGPGSAAAALTLQGDVDFPRVFHHLREVAVEADVTADGSPPAAAAAPAVRVKVPLVGGAAATPSASPASPTGKEVISFHCRKCFDKILHTQRITHMKRKQMGLLDGQWTPATEYVS</sequence>
<organism evidence="1 2">
    <name type="scientific">Strigomonas culicis</name>
    <dbReference type="NCBI Taxonomy" id="28005"/>
    <lineage>
        <taxon>Eukaryota</taxon>
        <taxon>Discoba</taxon>
        <taxon>Euglenozoa</taxon>
        <taxon>Kinetoplastea</taxon>
        <taxon>Metakinetoplastina</taxon>
        <taxon>Trypanosomatida</taxon>
        <taxon>Trypanosomatidae</taxon>
        <taxon>Strigomonadinae</taxon>
        <taxon>Strigomonas</taxon>
    </lineage>
</organism>
<evidence type="ECO:0000313" key="2">
    <source>
        <dbReference type="Proteomes" id="UP000015354"/>
    </source>
</evidence>
<dbReference type="EMBL" id="ATMH01006916">
    <property type="protein sequence ID" value="EPY24964.1"/>
    <property type="molecule type" value="Genomic_DNA"/>
</dbReference>
<keyword evidence="2" id="KW-1185">Reference proteome</keyword>
<gene>
    <name evidence="1" type="ORF">STCU_06916</name>
</gene>
<proteinExistence type="predicted"/>
<name>S9U823_9TRYP</name>
<accession>S9U823</accession>
<reference evidence="1 2" key="1">
    <citation type="journal article" date="2013" name="PLoS ONE">
        <title>Predicting the Proteins of Angomonas deanei, Strigomonas culicis and Their Respective Endosymbionts Reveals New Aspects of the Trypanosomatidae Family.</title>
        <authorList>
            <person name="Motta M.C."/>
            <person name="Martins A.C."/>
            <person name="de Souza S.S."/>
            <person name="Catta-Preta C.M."/>
            <person name="Silva R."/>
            <person name="Klein C.C."/>
            <person name="de Almeida L.G."/>
            <person name="de Lima Cunha O."/>
            <person name="Ciapina L.P."/>
            <person name="Brocchi M."/>
            <person name="Colabardini A.C."/>
            <person name="de Araujo Lima B."/>
            <person name="Machado C.R."/>
            <person name="de Almeida Soares C.M."/>
            <person name="Probst C.M."/>
            <person name="de Menezes C.B."/>
            <person name="Thompson C.E."/>
            <person name="Bartholomeu D.C."/>
            <person name="Gradia D.F."/>
            <person name="Pavoni D.P."/>
            <person name="Grisard E.C."/>
            <person name="Fantinatti-Garboggini F."/>
            <person name="Marchini F.K."/>
            <person name="Rodrigues-Luiz G.F."/>
            <person name="Wagner G."/>
            <person name="Goldman G.H."/>
            <person name="Fietto J.L."/>
            <person name="Elias M.C."/>
            <person name="Goldman M.H."/>
            <person name="Sagot M.F."/>
            <person name="Pereira M."/>
            <person name="Stoco P.H."/>
            <person name="de Mendonca-Neto R.P."/>
            <person name="Teixeira S.M."/>
            <person name="Maciel T.E."/>
            <person name="de Oliveira Mendes T.A."/>
            <person name="Urmenyi T.P."/>
            <person name="de Souza W."/>
            <person name="Schenkman S."/>
            <person name="de Vasconcelos A.T."/>
        </authorList>
    </citation>
    <scope>NUCLEOTIDE SEQUENCE [LARGE SCALE GENOMIC DNA]</scope>
</reference>